<evidence type="ECO:0000256" key="2">
    <source>
        <dbReference type="ARBA" id="ARBA00012379"/>
    </source>
</evidence>
<dbReference type="GO" id="GO:0046081">
    <property type="term" value="P:dUTP catabolic process"/>
    <property type="evidence" value="ECO:0007669"/>
    <property type="project" value="InterPro"/>
</dbReference>
<dbReference type="GO" id="GO:0006226">
    <property type="term" value="P:dUMP biosynthetic process"/>
    <property type="evidence" value="ECO:0007669"/>
    <property type="project" value="InterPro"/>
</dbReference>
<dbReference type="PANTHER" id="PTHR11241">
    <property type="entry name" value="DEOXYURIDINE 5'-TRIPHOSPHATE NUCLEOTIDOHYDROLASE"/>
    <property type="match status" value="1"/>
</dbReference>
<keyword evidence="6" id="KW-0378">Hydrolase</keyword>
<dbReference type="InterPro" id="IPR029054">
    <property type="entry name" value="dUTPase-like"/>
</dbReference>
<keyword evidence="3" id="KW-0546">Nucleotide metabolism</keyword>
<evidence type="ECO:0000256" key="4">
    <source>
        <dbReference type="SAM" id="MobiDB-lite"/>
    </source>
</evidence>
<dbReference type="Proteomes" id="UP000246806">
    <property type="component" value="Genome"/>
</dbReference>
<reference evidence="6 7" key="1">
    <citation type="submission" date="2016-10" db="EMBL/GenBank/DDBJ databases">
        <title>Complete Genome Sequence of Bacillus Phage BCP12.</title>
        <authorList>
            <person name="Ghosh K."/>
            <person name="Kim K.-P."/>
        </authorList>
    </citation>
    <scope>NUCLEOTIDE SEQUENCE [LARGE SCALE GENOMIC DNA]</scope>
</reference>
<feature type="region of interest" description="Disordered" evidence="4">
    <location>
        <begin position="188"/>
        <end position="210"/>
    </location>
</feature>
<proteinExistence type="inferred from homology"/>
<evidence type="ECO:0000313" key="7">
    <source>
        <dbReference type="Proteomes" id="UP000246806"/>
    </source>
</evidence>
<dbReference type="InterPro" id="IPR008181">
    <property type="entry name" value="dUTPase"/>
</dbReference>
<sequence length="210" mass="23212">MKKVDVLYNTEEGLKPTQAYPGDFAYDIYASEGRLVPPMTFSSVVVPTDFKLAFDPDEYGLKMNLRSGVSVDTPLILSNGTGIVEGTYRNGLGIILRNVFTDSRLVPFAFDTKGDRIEVSSIPKQVLRKARKDYEEEATKLGYPGLNPYLDKHVFVDLVPAGTVYIAKHIRVAQIHFQEKVEAEFTKSDKLPDSVRGTKGTGSSGTKKKG</sequence>
<protein>
    <recommendedName>
        <fullName evidence="2">dUTP diphosphatase</fullName>
        <ecNumber evidence="2">3.6.1.23</ecNumber>
    </recommendedName>
</protein>
<dbReference type="PANTHER" id="PTHR11241:SF0">
    <property type="entry name" value="DEOXYURIDINE 5'-TRIPHOSPHATE NUCLEOTIDOHYDROLASE"/>
    <property type="match status" value="1"/>
</dbReference>
<accession>A0A2S0CSD0</accession>
<evidence type="ECO:0000256" key="3">
    <source>
        <dbReference type="ARBA" id="ARBA00023080"/>
    </source>
</evidence>
<evidence type="ECO:0000313" key="6">
    <source>
        <dbReference type="EMBL" id="AQN32553.1"/>
    </source>
</evidence>
<dbReference type="EMBL" id="KX987999">
    <property type="protein sequence ID" value="AQN32553.1"/>
    <property type="molecule type" value="Genomic_DNA"/>
</dbReference>
<dbReference type="EC" id="3.6.1.23" evidence="2"/>
<dbReference type="GO" id="GO:0000287">
    <property type="term" value="F:magnesium ion binding"/>
    <property type="evidence" value="ECO:0007669"/>
    <property type="project" value="InterPro"/>
</dbReference>
<evidence type="ECO:0000256" key="1">
    <source>
        <dbReference type="ARBA" id="ARBA00006581"/>
    </source>
</evidence>
<dbReference type="GO" id="GO:0004170">
    <property type="term" value="F:dUTP diphosphatase activity"/>
    <property type="evidence" value="ECO:0007669"/>
    <property type="project" value="UniProtKB-EC"/>
</dbReference>
<gene>
    <name evidence="6" type="ORF">BCP12_141</name>
</gene>
<feature type="domain" description="dUTPase-like" evidence="5">
    <location>
        <begin position="16"/>
        <end position="99"/>
    </location>
</feature>
<dbReference type="InterPro" id="IPR036157">
    <property type="entry name" value="dUTPase-like_sf"/>
</dbReference>
<evidence type="ECO:0000259" key="5">
    <source>
        <dbReference type="Pfam" id="PF00692"/>
    </source>
</evidence>
<dbReference type="SUPFAM" id="SSF51283">
    <property type="entry name" value="dUTPase-like"/>
    <property type="match status" value="1"/>
</dbReference>
<dbReference type="Gene3D" id="2.70.40.10">
    <property type="match status" value="1"/>
</dbReference>
<dbReference type="Pfam" id="PF00692">
    <property type="entry name" value="dUTPase"/>
    <property type="match status" value="1"/>
</dbReference>
<organism evidence="6 7">
    <name type="scientific">Bacillus phage BCP12</name>
    <dbReference type="NCBI Taxonomy" id="1913122"/>
    <lineage>
        <taxon>Viruses</taxon>
        <taxon>Duplodnaviria</taxon>
        <taxon>Heunggongvirae</taxon>
        <taxon>Uroviricota</taxon>
        <taxon>Caudoviricetes</taxon>
        <taxon>Herelleviridae</taxon>
        <taxon>Bastillevirinae</taxon>
        <taxon>Tsarbombavirus</taxon>
        <taxon>Tsarbombavirus BCP78</taxon>
    </lineage>
</organism>
<name>A0A2S0CSD0_9CAUD</name>
<comment type="similarity">
    <text evidence="1">Belongs to the dUTPase family.</text>
</comment>